<feature type="transmembrane region" description="Helical" evidence="7">
    <location>
        <begin position="293"/>
        <end position="314"/>
    </location>
</feature>
<keyword evidence="10" id="KW-1185">Reference proteome</keyword>
<dbReference type="Pfam" id="PF25886">
    <property type="entry name" value="Msy1"/>
    <property type="match status" value="1"/>
</dbReference>
<evidence type="ECO:0000256" key="3">
    <source>
        <dbReference type="ARBA" id="ARBA00022837"/>
    </source>
</evidence>
<feature type="domain" description="EF-hand" evidence="8">
    <location>
        <begin position="613"/>
        <end position="648"/>
    </location>
</feature>
<evidence type="ECO:0000256" key="2">
    <source>
        <dbReference type="ARBA" id="ARBA00022692"/>
    </source>
</evidence>
<feature type="compositionally biased region" description="Polar residues" evidence="6">
    <location>
        <begin position="483"/>
        <end position="495"/>
    </location>
</feature>
<dbReference type="GO" id="GO:0006874">
    <property type="term" value="P:intracellular calcium ion homeostasis"/>
    <property type="evidence" value="ECO:0007669"/>
    <property type="project" value="TreeGrafter"/>
</dbReference>
<keyword evidence="5 7" id="KW-0472">Membrane</keyword>
<feature type="compositionally biased region" description="Basic residues" evidence="6">
    <location>
        <begin position="473"/>
        <end position="482"/>
    </location>
</feature>
<evidence type="ECO:0000259" key="8">
    <source>
        <dbReference type="PROSITE" id="PS50222"/>
    </source>
</evidence>
<organism evidence="9 10">
    <name type="scientific">Meripilus lineatus</name>
    <dbReference type="NCBI Taxonomy" id="2056292"/>
    <lineage>
        <taxon>Eukaryota</taxon>
        <taxon>Fungi</taxon>
        <taxon>Dikarya</taxon>
        <taxon>Basidiomycota</taxon>
        <taxon>Agaricomycotina</taxon>
        <taxon>Agaricomycetes</taxon>
        <taxon>Polyporales</taxon>
        <taxon>Meripilaceae</taxon>
        <taxon>Meripilus</taxon>
    </lineage>
</organism>
<keyword evidence="2 7" id="KW-0812">Transmembrane</keyword>
<evidence type="ECO:0000256" key="4">
    <source>
        <dbReference type="ARBA" id="ARBA00022989"/>
    </source>
</evidence>
<dbReference type="GO" id="GO:0005262">
    <property type="term" value="F:calcium channel activity"/>
    <property type="evidence" value="ECO:0007669"/>
    <property type="project" value="TreeGrafter"/>
</dbReference>
<dbReference type="Proteomes" id="UP001212997">
    <property type="component" value="Unassembled WGS sequence"/>
</dbReference>
<evidence type="ECO:0000313" key="10">
    <source>
        <dbReference type="Proteomes" id="UP001212997"/>
    </source>
</evidence>
<dbReference type="GO" id="GO:0005509">
    <property type="term" value="F:calcium ion binding"/>
    <property type="evidence" value="ECO:0007669"/>
    <property type="project" value="InterPro"/>
</dbReference>
<feature type="region of interest" description="Disordered" evidence="6">
    <location>
        <begin position="442"/>
        <end position="532"/>
    </location>
</feature>
<dbReference type="InterPro" id="IPR023408">
    <property type="entry name" value="MscS_beta-dom_sf"/>
</dbReference>
<dbReference type="EMBL" id="JANAWD010000536">
    <property type="protein sequence ID" value="KAJ3478121.1"/>
    <property type="molecule type" value="Genomic_DNA"/>
</dbReference>
<dbReference type="InterPro" id="IPR058650">
    <property type="entry name" value="Msy1/2-like"/>
</dbReference>
<keyword evidence="3" id="KW-0106">Calcium</keyword>
<dbReference type="SUPFAM" id="SSF47473">
    <property type="entry name" value="EF-hand"/>
    <property type="match status" value="1"/>
</dbReference>
<name>A0AAD5UUL6_9APHY</name>
<dbReference type="SUPFAM" id="SSF50182">
    <property type="entry name" value="Sm-like ribonucleoproteins"/>
    <property type="match status" value="1"/>
</dbReference>
<feature type="transmembrane region" description="Helical" evidence="7">
    <location>
        <begin position="246"/>
        <end position="272"/>
    </location>
</feature>
<dbReference type="AlphaFoldDB" id="A0AAD5UUL6"/>
<feature type="compositionally biased region" description="Low complexity" evidence="6">
    <location>
        <begin position="512"/>
        <end position="524"/>
    </location>
</feature>
<sequence>MPSREPTGPNAESETPHPSFQRPPHIGLFATEEVEHPLPSPPYRRVASTSNLNLDSLVEQSPAYKSRSNLDLNADMGDSDRKQDPDRDPDFDQKLAAKPTVVHYPDEVTNPPLPTGRPASFARFDSGFEFISGSRGGSRASSVIVTDDEDDEDDYDWSGDEDLVDEEAKFEHAMGVKKKNTSWGFKRIISLLFSSLIGSTFLSGVIITPAILVHFFWYKPNPTEHRRYVKDNVEAWLFWTAANVSVSWFLALIVDIIPSIIRFVIVLVWGHVSEAVKNKLELYASVKDTVKPLFYAAGSWVSWVIIFVNIFHLYDQDDESASRASYTPRVSSSHDVTILHHSTAFVSQVYQVIQFLFFFALVICAQRMLSHAIAFAFHRTAFRERLETVTQALGVIEQLRTHKPKRHTRNKSSMGFGSSTPILSALTMSPYAGKSHYNLNSRLNTPAHSRPGSPDAFSGTDGDAEDRDATVVKNKRKSKGKQKTWTGDTSDTANSEPIKRIDQTLPPPHSYPPSVSVSPMTSTPLRKGSDSDEDAAPILHVQQAATQAAKALKTAVLHDARNIQGHADENMGGIVWNVTSAQEAKHLARSLFMAFKDRKRNYLIPSDFYPAFKDHEEAHSAFRVFDADNNGDLSKAEMKTTILKVYKERRFLSRSMRDVGVALKTLDHILLFFALVILFFISLSVFNVSVGDSLTSVYSLAIAGSFIFKNSASNAFDAIMFLFVTHPFDTGDRCFIDDENLVVKKMGLFATIFTRSDGTETYYFNSQLFNKFIINARRSGKTAENLTMQVAWRTSLEKLDALQDALNQWLETEENRWYQPGTSVTLQKISNQSHLELTIMIGHNSKSDEILLGKPADLLPRFCVLAFSSHQGDLNEMPLTPTPGEEEFDIEPPTPAFDRGSAYHRDGSKVTYLGFHPPSDKPLPGVRARRSKNKKAMLRAIGADG</sequence>
<evidence type="ECO:0000256" key="5">
    <source>
        <dbReference type="ARBA" id="ARBA00023136"/>
    </source>
</evidence>
<dbReference type="PROSITE" id="PS50222">
    <property type="entry name" value="EF_HAND_2"/>
    <property type="match status" value="1"/>
</dbReference>
<feature type="region of interest" description="Disordered" evidence="6">
    <location>
        <begin position="908"/>
        <end position="934"/>
    </location>
</feature>
<feature type="region of interest" description="Disordered" evidence="6">
    <location>
        <begin position="1"/>
        <end position="26"/>
    </location>
</feature>
<dbReference type="Gene3D" id="1.10.238.10">
    <property type="entry name" value="EF-hand"/>
    <property type="match status" value="1"/>
</dbReference>
<dbReference type="InterPro" id="IPR010920">
    <property type="entry name" value="LSM_dom_sf"/>
</dbReference>
<evidence type="ECO:0000256" key="6">
    <source>
        <dbReference type="SAM" id="MobiDB-lite"/>
    </source>
</evidence>
<feature type="transmembrane region" description="Helical" evidence="7">
    <location>
        <begin position="669"/>
        <end position="690"/>
    </location>
</feature>
<reference evidence="9" key="1">
    <citation type="submission" date="2022-07" db="EMBL/GenBank/DDBJ databases">
        <title>Genome Sequence of Physisporinus lineatus.</title>
        <authorList>
            <person name="Buettner E."/>
        </authorList>
    </citation>
    <scope>NUCLEOTIDE SEQUENCE</scope>
    <source>
        <strain evidence="9">VT162</strain>
    </source>
</reference>
<dbReference type="InterPro" id="IPR018247">
    <property type="entry name" value="EF_Hand_1_Ca_BS"/>
</dbReference>
<gene>
    <name evidence="9" type="ORF">NLI96_g9982</name>
</gene>
<accession>A0AAD5UUL6</accession>
<evidence type="ECO:0000256" key="7">
    <source>
        <dbReference type="SAM" id="Phobius"/>
    </source>
</evidence>
<dbReference type="InterPro" id="IPR006685">
    <property type="entry name" value="MscS_channel_2nd"/>
</dbReference>
<dbReference type="InterPro" id="IPR011992">
    <property type="entry name" value="EF-hand-dom_pair"/>
</dbReference>
<dbReference type="Gene3D" id="2.30.30.60">
    <property type="match status" value="1"/>
</dbReference>
<feature type="region of interest" description="Disordered" evidence="6">
    <location>
        <begin position="57"/>
        <end position="92"/>
    </location>
</feature>
<feature type="transmembrane region" description="Helical" evidence="7">
    <location>
        <begin position="355"/>
        <end position="377"/>
    </location>
</feature>
<dbReference type="Pfam" id="PF00924">
    <property type="entry name" value="MS_channel_2nd"/>
    <property type="match status" value="1"/>
</dbReference>
<dbReference type="PROSITE" id="PS00018">
    <property type="entry name" value="EF_HAND_1"/>
    <property type="match status" value="1"/>
</dbReference>
<dbReference type="PANTHER" id="PTHR31323">
    <property type="entry name" value="MECHANOSENSITIVE ION CHANNEL PROTEIN MSY2"/>
    <property type="match status" value="1"/>
</dbReference>
<protein>
    <recommendedName>
        <fullName evidence="8">EF-hand domain-containing protein</fullName>
    </recommendedName>
</protein>
<comment type="caution">
    <text evidence="9">The sequence shown here is derived from an EMBL/GenBank/DDBJ whole genome shotgun (WGS) entry which is preliminary data.</text>
</comment>
<evidence type="ECO:0000256" key="1">
    <source>
        <dbReference type="ARBA" id="ARBA00004370"/>
    </source>
</evidence>
<feature type="compositionally biased region" description="Basic and acidic residues" evidence="6">
    <location>
        <begin position="78"/>
        <end position="92"/>
    </location>
</feature>
<proteinExistence type="predicted"/>
<dbReference type="GO" id="GO:0016020">
    <property type="term" value="C:membrane"/>
    <property type="evidence" value="ECO:0007669"/>
    <property type="project" value="UniProtKB-SubCell"/>
</dbReference>
<feature type="transmembrane region" description="Helical" evidence="7">
    <location>
        <begin position="188"/>
        <end position="217"/>
    </location>
</feature>
<dbReference type="InterPro" id="IPR002048">
    <property type="entry name" value="EF_hand_dom"/>
</dbReference>
<keyword evidence="4 7" id="KW-1133">Transmembrane helix</keyword>
<comment type="subcellular location">
    <subcellularLocation>
        <location evidence="1">Membrane</location>
    </subcellularLocation>
</comment>
<evidence type="ECO:0000313" key="9">
    <source>
        <dbReference type="EMBL" id="KAJ3478121.1"/>
    </source>
</evidence>
<dbReference type="PANTHER" id="PTHR31323:SF1">
    <property type="entry name" value="MECHANOSENSITIVE ION CHANNEL PROTEIN"/>
    <property type="match status" value="1"/>
</dbReference>